<dbReference type="InterPro" id="IPR005516">
    <property type="entry name" value="Remorin_C"/>
</dbReference>
<keyword evidence="2" id="KW-0175">Coiled coil</keyword>
<dbReference type="PANTHER" id="PTHR31471:SF51">
    <property type="entry name" value="REMORIN FAMILY PROTEIN"/>
    <property type="match status" value="1"/>
</dbReference>
<gene>
    <name evidence="5" type="ORF">ZOSMA_1G03720</name>
</gene>
<evidence type="ECO:0000256" key="3">
    <source>
        <dbReference type="SAM" id="MobiDB-lite"/>
    </source>
</evidence>
<name>A0A0K9PN43_ZOSMR</name>
<feature type="compositionally biased region" description="Basic residues" evidence="3">
    <location>
        <begin position="93"/>
        <end position="103"/>
    </location>
</feature>
<dbReference type="Proteomes" id="UP000036987">
    <property type="component" value="Unassembled WGS sequence"/>
</dbReference>
<feature type="domain" description="Remorin C-terminal" evidence="4">
    <location>
        <begin position="236"/>
        <end position="336"/>
    </location>
</feature>
<feature type="compositionally biased region" description="Basic and acidic residues" evidence="3">
    <location>
        <begin position="192"/>
        <end position="207"/>
    </location>
</feature>
<dbReference type="AlphaFoldDB" id="A0A0K9PN43"/>
<reference evidence="6" key="1">
    <citation type="journal article" date="2016" name="Nature">
        <title>The genome of the seagrass Zostera marina reveals angiosperm adaptation to the sea.</title>
        <authorList>
            <person name="Olsen J.L."/>
            <person name="Rouze P."/>
            <person name="Verhelst B."/>
            <person name="Lin Y.-C."/>
            <person name="Bayer T."/>
            <person name="Collen J."/>
            <person name="Dattolo E."/>
            <person name="De Paoli E."/>
            <person name="Dittami S."/>
            <person name="Maumus F."/>
            <person name="Michel G."/>
            <person name="Kersting A."/>
            <person name="Lauritano C."/>
            <person name="Lohaus R."/>
            <person name="Toepel M."/>
            <person name="Tonon T."/>
            <person name="Vanneste K."/>
            <person name="Amirebrahimi M."/>
            <person name="Brakel J."/>
            <person name="Bostroem C."/>
            <person name="Chovatia M."/>
            <person name="Grimwood J."/>
            <person name="Jenkins J.W."/>
            <person name="Jueterbock A."/>
            <person name="Mraz A."/>
            <person name="Stam W.T."/>
            <person name="Tice H."/>
            <person name="Bornberg-Bauer E."/>
            <person name="Green P.J."/>
            <person name="Pearson G.A."/>
            <person name="Procaccini G."/>
            <person name="Duarte C.M."/>
            <person name="Schmutz J."/>
            <person name="Reusch T.B.H."/>
            <person name="Van de Peer Y."/>
        </authorList>
    </citation>
    <scope>NUCLEOTIDE SEQUENCE [LARGE SCALE GENOMIC DNA]</scope>
    <source>
        <strain evidence="6">cv. Finnish</strain>
    </source>
</reference>
<protein>
    <recommendedName>
        <fullName evidence="4">Remorin C-terminal domain-containing protein</fullName>
    </recommendedName>
</protein>
<feature type="coiled-coil region" evidence="2">
    <location>
        <begin position="263"/>
        <end position="290"/>
    </location>
</feature>
<dbReference type="OMA" id="FRDDMEY"/>
<accession>A0A0K9PN43</accession>
<evidence type="ECO:0000313" key="5">
    <source>
        <dbReference type="EMBL" id="KMZ70389.1"/>
    </source>
</evidence>
<comment type="similarity">
    <text evidence="1">Belongs to the remorin family.</text>
</comment>
<feature type="compositionally biased region" description="Polar residues" evidence="3">
    <location>
        <begin position="176"/>
        <end position="187"/>
    </location>
</feature>
<comment type="caution">
    <text evidence="5">The sequence shown here is derived from an EMBL/GenBank/DDBJ whole genome shotgun (WGS) entry which is preliminary data.</text>
</comment>
<feature type="region of interest" description="Disordered" evidence="3">
    <location>
        <begin position="1"/>
        <end position="58"/>
    </location>
</feature>
<evidence type="ECO:0000313" key="6">
    <source>
        <dbReference type="Proteomes" id="UP000036987"/>
    </source>
</evidence>
<dbReference type="OrthoDB" id="775261at2759"/>
<dbReference type="Pfam" id="PF03763">
    <property type="entry name" value="Remorin_C"/>
    <property type="match status" value="1"/>
</dbReference>
<proteinExistence type="inferred from homology"/>
<evidence type="ECO:0000259" key="4">
    <source>
        <dbReference type="Pfam" id="PF03763"/>
    </source>
</evidence>
<feature type="region of interest" description="Disordered" evidence="3">
    <location>
        <begin position="87"/>
        <end position="242"/>
    </location>
</feature>
<evidence type="ECO:0000256" key="1">
    <source>
        <dbReference type="ARBA" id="ARBA00005711"/>
    </source>
</evidence>
<sequence>MDSLIKQARVRFAADQMPPPPRESSFKKDRKITPRKSVSFKEDKKQKNRLSSLRRTFSDRMKYDDVTGDGEFEVAVAAAAYAVSSSLAEDGLRRKKTKKKKKRPPVEEAEAVTKIKTRSKSFREDSATKNKSFKEDNDTGRISRWFSGIYPKEDGSSVAAENGGGDDLKSPEKITSMKNPSFKNKPTLSERYMNELESKKHENEIKNKNSNPLSAPKPTVPAAGDIDLSRKPPQKKPTKADAWEIAQNEKIMKRYKKMYATILEWENEKKKKAKRKLDKKERLMELSRAKTLQKYRNDIARIDKVAGGARALAEERRRNDESKLIEKARQVRMRGNRKTCFGF</sequence>
<feature type="compositionally biased region" description="Basic and acidic residues" evidence="3">
    <location>
        <begin position="121"/>
        <end position="141"/>
    </location>
</feature>
<dbReference type="EMBL" id="LFYR01000729">
    <property type="protein sequence ID" value="KMZ70389.1"/>
    <property type="molecule type" value="Genomic_DNA"/>
</dbReference>
<dbReference type="PANTHER" id="PTHR31471">
    <property type="entry name" value="OS02G0116800 PROTEIN"/>
    <property type="match status" value="1"/>
</dbReference>
<organism evidence="5 6">
    <name type="scientific">Zostera marina</name>
    <name type="common">Eelgrass</name>
    <dbReference type="NCBI Taxonomy" id="29655"/>
    <lineage>
        <taxon>Eukaryota</taxon>
        <taxon>Viridiplantae</taxon>
        <taxon>Streptophyta</taxon>
        <taxon>Embryophyta</taxon>
        <taxon>Tracheophyta</taxon>
        <taxon>Spermatophyta</taxon>
        <taxon>Magnoliopsida</taxon>
        <taxon>Liliopsida</taxon>
        <taxon>Zosteraceae</taxon>
        <taxon>Zostera</taxon>
    </lineage>
</organism>
<evidence type="ECO:0000256" key="2">
    <source>
        <dbReference type="SAM" id="Coils"/>
    </source>
</evidence>
<keyword evidence="6" id="KW-1185">Reference proteome</keyword>